<protein>
    <recommendedName>
        <fullName evidence="2">dATP/dGTP diphosphohydrolase N-terminal domain-containing protein</fullName>
    </recommendedName>
</protein>
<dbReference type="Pfam" id="PF18909">
    <property type="entry name" value="dGTP_diPhyd_N"/>
    <property type="match status" value="1"/>
</dbReference>
<accession>A0A1H0LUW2</accession>
<dbReference type="AlphaFoldDB" id="A0A1H0LUW2"/>
<dbReference type="STRING" id="419597.SAMN04487957_110115"/>
<evidence type="ECO:0000313" key="4">
    <source>
        <dbReference type="Proteomes" id="UP000199075"/>
    </source>
</evidence>
<organism evidence="3 4">
    <name type="scientific">Halomonas shengliensis</name>
    <dbReference type="NCBI Taxonomy" id="419597"/>
    <lineage>
        <taxon>Bacteria</taxon>
        <taxon>Pseudomonadati</taxon>
        <taxon>Pseudomonadota</taxon>
        <taxon>Gammaproteobacteria</taxon>
        <taxon>Oceanospirillales</taxon>
        <taxon>Halomonadaceae</taxon>
        <taxon>Halomonas</taxon>
    </lineage>
</organism>
<sequence length="161" mass="17947">MARRRGLGASSTACDEQLAPGFDDPDAPVDDGLTEAGRRIAKAWGIENYHLASFPVDDPAQGRKFDHDKPRFDLLVEGMPRALEEVAMVLTFGSQKYADHNWQHVDRAAQRYLAAGMRHELALATGETHDPETGAHHLAHKLCCDLFRLELALRDEEVTCR</sequence>
<feature type="domain" description="dATP/dGTP diphosphohydrolase N-terminal" evidence="2">
    <location>
        <begin position="60"/>
        <end position="159"/>
    </location>
</feature>
<proteinExistence type="predicted"/>
<gene>
    <name evidence="3" type="ORF">SAMN04487957_110115</name>
</gene>
<evidence type="ECO:0000256" key="1">
    <source>
        <dbReference type="SAM" id="MobiDB-lite"/>
    </source>
</evidence>
<evidence type="ECO:0000313" key="3">
    <source>
        <dbReference type="EMBL" id="SDO71944.1"/>
    </source>
</evidence>
<dbReference type="Proteomes" id="UP000199075">
    <property type="component" value="Unassembled WGS sequence"/>
</dbReference>
<reference evidence="4" key="1">
    <citation type="submission" date="2016-10" db="EMBL/GenBank/DDBJ databases">
        <authorList>
            <person name="Varghese N."/>
            <person name="Submissions S."/>
        </authorList>
    </citation>
    <scope>NUCLEOTIDE SEQUENCE [LARGE SCALE GENOMIC DNA]</scope>
    <source>
        <strain evidence="4">CGMCC 1.6444</strain>
    </source>
</reference>
<name>A0A1H0LUW2_9GAMM</name>
<dbReference type="InterPro" id="IPR044038">
    <property type="entry name" value="dATP/dGTP_diPOhydrolase_N"/>
</dbReference>
<dbReference type="EMBL" id="FNIV01000010">
    <property type="protein sequence ID" value="SDO71944.1"/>
    <property type="molecule type" value="Genomic_DNA"/>
</dbReference>
<evidence type="ECO:0000259" key="2">
    <source>
        <dbReference type="Pfam" id="PF18909"/>
    </source>
</evidence>
<keyword evidence="4" id="KW-1185">Reference proteome</keyword>
<feature type="region of interest" description="Disordered" evidence="1">
    <location>
        <begin position="1"/>
        <end position="29"/>
    </location>
</feature>
<dbReference type="RefSeq" id="WP_218118547.1">
    <property type="nucleotide sequence ID" value="NZ_FNIV01000010.1"/>
</dbReference>